<feature type="domain" description="Vacuolar protein sorting-associated protein 13 VPS13 adaptor binding" evidence="6">
    <location>
        <begin position="3133"/>
        <end position="3365"/>
    </location>
</feature>
<dbReference type="PANTHER" id="PTHR16166:SF93">
    <property type="entry name" value="INTERMEMBRANE LIPID TRANSFER PROTEIN VPS13"/>
    <property type="match status" value="1"/>
</dbReference>
<feature type="region of interest" description="Disordered" evidence="4">
    <location>
        <begin position="3657"/>
        <end position="3686"/>
    </location>
</feature>
<evidence type="ECO:0000256" key="4">
    <source>
        <dbReference type="SAM" id="MobiDB-lite"/>
    </source>
</evidence>
<feature type="region of interest" description="Disordered" evidence="4">
    <location>
        <begin position="1186"/>
        <end position="1208"/>
    </location>
</feature>
<organism evidence="7 8">
    <name type="scientific">Nitzschia inconspicua</name>
    <dbReference type="NCBI Taxonomy" id="303405"/>
    <lineage>
        <taxon>Eukaryota</taxon>
        <taxon>Sar</taxon>
        <taxon>Stramenopiles</taxon>
        <taxon>Ochrophyta</taxon>
        <taxon>Bacillariophyta</taxon>
        <taxon>Bacillariophyceae</taxon>
        <taxon>Bacillariophycidae</taxon>
        <taxon>Bacillariales</taxon>
        <taxon>Bacillariaceae</taxon>
        <taxon>Nitzschia</taxon>
    </lineage>
</organism>
<dbReference type="InterPro" id="IPR026854">
    <property type="entry name" value="VPS13_N"/>
</dbReference>
<feature type="domain" description="Chorein N-terminal" evidence="5">
    <location>
        <begin position="1"/>
        <end position="919"/>
    </location>
</feature>
<comment type="similarity">
    <text evidence="1">Belongs to the VPS13 family.</text>
</comment>
<accession>A0A9K3PW58</accession>
<dbReference type="Pfam" id="PF25036">
    <property type="entry name" value="VPS13_VAB"/>
    <property type="match status" value="1"/>
</dbReference>
<evidence type="ECO:0000259" key="5">
    <source>
        <dbReference type="Pfam" id="PF12624"/>
    </source>
</evidence>
<dbReference type="InterPro" id="IPR009543">
    <property type="entry name" value="VPS13_VAB"/>
</dbReference>
<evidence type="ECO:0000256" key="1">
    <source>
        <dbReference type="ARBA" id="ARBA00006545"/>
    </source>
</evidence>
<dbReference type="Proteomes" id="UP000693970">
    <property type="component" value="Unassembled WGS sequence"/>
</dbReference>
<reference evidence="7" key="2">
    <citation type="submission" date="2021-04" db="EMBL/GenBank/DDBJ databases">
        <authorList>
            <person name="Podell S."/>
        </authorList>
    </citation>
    <scope>NUCLEOTIDE SEQUENCE</scope>
    <source>
        <strain evidence="7">Hildebrandi</strain>
    </source>
</reference>
<evidence type="ECO:0000259" key="6">
    <source>
        <dbReference type="Pfam" id="PF25036"/>
    </source>
</evidence>
<evidence type="ECO:0000313" key="8">
    <source>
        <dbReference type="Proteomes" id="UP000693970"/>
    </source>
</evidence>
<dbReference type="Pfam" id="PF12624">
    <property type="entry name" value="VPS13_N"/>
    <property type="match status" value="1"/>
</dbReference>
<feature type="compositionally biased region" description="Low complexity" evidence="4">
    <location>
        <begin position="1091"/>
        <end position="1103"/>
    </location>
</feature>
<proteinExistence type="inferred from homology"/>
<feature type="region of interest" description="Disordered" evidence="4">
    <location>
        <begin position="1017"/>
        <end position="1037"/>
    </location>
</feature>
<feature type="region of interest" description="Disordered" evidence="4">
    <location>
        <begin position="1128"/>
        <end position="1147"/>
    </location>
</feature>
<feature type="compositionally biased region" description="Polar residues" evidence="4">
    <location>
        <begin position="1186"/>
        <end position="1195"/>
    </location>
</feature>
<dbReference type="PANTHER" id="PTHR16166">
    <property type="entry name" value="VACUOLAR PROTEIN SORTING-ASSOCIATED PROTEIN VPS13"/>
    <property type="match status" value="1"/>
</dbReference>
<feature type="region of interest" description="Disordered" evidence="4">
    <location>
        <begin position="1076"/>
        <end position="1112"/>
    </location>
</feature>
<dbReference type="GO" id="GO:0006623">
    <property type="term" value="P:protein targeting to vacuole"/>
    <property type="evidence" value="ECO:0007669"/>
    <property type="project" value="TreeGrafter"/>
</dbReference>
<reference evidence="7" key="1">
    <citation type="journal article" date="2021" name="Sci. Rep.">
        <title>Diploid genomic architecture of Nitzschia inconspicua, an elite biomass production diatom.</title>
        <authorList>
            <person name="Oliver A."/>
            <person name="Podell S."/>
            <person name="Pinowska A."/>
            <person name="Traller J.C."/>
            <person name="Smith S.R."/>
            <person name="McClure R."/>
            <person name="Beliaev A."/>
            <person name="Bohutskyi P."/>
            <person name="Hill E.A."/>
            <person name="Rabines A."/>
            <person name="Zheng H."/>
            <person name="Allen L.Z."/>
            <person name="Kuo A."/>
            <person name="Grigoriev I.V."/>
            <person name="Allen A.E."/>
            <person name="Hazlebeck D."/>
            <person name="Allen E.E."/>
        </authorList>
    </citation>
    <scope>NUCLEOTIDE SEQUENCE</scope>
    <source>
        <strain evidence="7">Hildebrandi</strain>
    </source>
</reference>
<evidence type="ECO:0000256" key="3">
    <source>
        <dbReference type="ARBA" id="ARBA00023055"/>
    </source>
</evidence>
<keyword evidence="2" id="KW-0813">Transport</keyword>
<dbReference type="EMBL" id="JAGRRH010000013">
    <property type="protein sequence ID" value="KAG7361646.1"/>
    <property type="molecule type" value="Genomic_DNA"/>
</dbReference>
<dbReference type="GO" id="GO:0006869">
    <property type="term" value="P:lipid transport"/>
    <property type="evidence" value="ECO:0007669"/>
    <property type="project" value="UniProtKB-KW"/>
</dbReference>
<feature type="compositionally biased region" description="Basic and acidic residues" evidence="4">
    <location>
        <begin position="1196"/>
        <end position="1208"/>
    </location>
</feature>
<sequence>MFEKLAGNVLTKVLSNYFTDDSLSKNKVYKKAQLGVWSGYVTLNDLEVKADVINKKLRQKGQPFELVHCSLRQVEITIPWAKLSNPISSSFMSFNGGGNNNNNDNGHENGTSSSGQDAVVVLVIDGVHALFRMTFEFNDDELREEDIKQRRKALSMSENFAKSSSSNVEEYYDKLEEAMGSEKSYTELLKQRISSGLLQEIARQVHVHIRDLHIRVEDKESDPDTPFAFGITMESMHLQHDDEEDDEPESGSDVRVVSKVAQMNHFAAYWNALEYGLGLSVENSLLHETCASDKVKLTRALDHCIVRRASVVPSPSKKTYIPKNTYVLLPVDGYLHALLSTTPKDLSSRPAVDIAIQLETVSTNLRDFQCVQVLKLYGERKNFNFVKKFRKYRPRDSVMQNARAWWKYAARAIRQELRGSMLRWSWVRFQERYALRARYMELYERRIRHGSNIPLSDDVTRIAGDKYGNGLTDEEQKEIQDLEDGLIGELATSDIILFRALTTIRLGNTIENRTNKSTRQSSSWWKQTVMDAASDDNEARDELDRLLRYLDEIPGDKLVPESKNDSLNAISIVLQLEEVNFSLFSPVHFTSEETQLKRLHEKFLEFNSKVTRIGGSLKGDYKKFDLEFSIMDFNASEIRLDKSHHVIANQLRQDHALMQRDDQRDEIVEENRPFFLFAYSKKPVQNPKVDKEARMILNSLEIVLNPECQWLAHGMQFVKEITTVANVQKFWRELSLARLNSLALGKLGFVAKAESVFSNHENIDVDFNLHCPVIRIGMGEDGDLICDTGFLSIKTEKLAGISSNKLRKVPLLEDEKNRTSDMNEVEKWQYGIDDGSLAGMISVRSRSTRRRPMRRFFFSSATSVDSATFADRGSRSLSGSFNLDDSLVQLEPNEHRKSEQAIPELQDLFYDKYQIDLRVGRITFSGESELFDVSTGFEIRTILQKSVIPMDHTLSKVRIHTVIEGIRIILNENVMLRLVSGVKVWKSLLVTDVASGTFHAKRNVQIYPSHRAGSLFDNLSSPSSSDTNSEDGSSSAVNEEEFFDVNEMAESVGGDNSGVWFEDNWIADAESVIDGDSRSSFSGRRGRRRQPSVSDMSSVSDQSAGRIRRGNLDNGYLSAENLARLEEAADDEEASAVDSQKEKDDDSFHSIMSAQGQEKLVRELEEDIAETKRTILRLSQSLKYDSGDQSNVVDSRSQERRRMRKETKLQLDRSRAELKALQVLLSDLQSFMPADGSYDRVEDASMVASRQHQTRTARALLRAKKRRHASGLETGHSLVNHLNRAIFKGSLLVNKIQVGFKIEPNCGNSDLKNSTAGSFVDLDIVTNQIGLALFHRINETKFYFSLDQVTAKIENGQDSYKVPSDIIFSGGTTDTLLPAHLPHLIAHSMEDRFLRGAVIVGKHRRSELTGQLAKTHKVRLVVGDVEFSPYNVCLRPFIECVGRLKTAVGPFKASVAASVQDSTSRECRPKQPRISDLALRLASLRLAICHRDSIVGALALTESSLRFVQVSSPTHDRAQLDVRCTNAQLLDVLNLEAGRGLEIVGRRDPYNSLLQARARFHVVGGEETGGWVVGEEATSVQVSDTEPGFLVRNAHIGVRIYPISIVVSPDATYKLFECVEEIKRTILPLKKVNDTPRPQNRNEIERSFGIPLRWRLDATLRRVNIKFSREHNDEWDMAEDMGAKMLVALSVVASMQESPVDKGSLSLRLGVTDIALIRSSDDWPILEPFSVMSEVVLAHSILDRLSRESQLSPILMKPDSALSEIEAVMNRLGWDSMPNRKSDDKGVKVVLKVTPLKINMSAPVIHLFAELANIMKNRRVLDGSTEKDAEEVINVGTLSISNKKSCFSILLTLDDVEMQLLREMEGKPMALASPLISFTLTDAAVDYNQGEQVTASILIRDSALFDLSCGRGIRVVGEDPEARLEFPYFVRVKLYMHHGPETVRLHINWGRIQCLLLPSFVRSLLDLKDGLKQLQGKDSNQPMPARTVKRDLFSRFLHHPNDVNLILSADAETFECILASKDILDYVKKGETDHINVVTFRWRASLSVALALDCLCDSSMPWLTLNLDGVFTDDEDAALFKDFSNRYLFRGSGTLDNAGEGSINDLANAFTCRISHRLSSFQALRTHIARTDLATSGRGFLATPRVCFKISQPTAGEQRITNPIDFELLYRAVGASVAKKRPDVPEGKLDVEFSQLLQMKSNFVDVLLYIQSKSAGGFTDSYQVSIKPILEMLKKKDTRKPVDGSDVSENGIDPSRYQLPRLSNIMKRAPTVCSLHIEGFQVTCVPGGASRLNESPIIKFELSNVFSGIGAAPVPQDLTVVPNTGAHDIVPSPTRKYVSGSELMNTTLVGWLSCQVTGHYHNRRLVAWEPVIEPWIANVRFGIDLVQVMQWTPVFKVEAAMSASPKDLAVPDLNSRDTSFSSTGKERLRDFGRLFRSPFQQSLQSPDSPRKRVTDLSHSDFCFLMLSSSARRTIVSAIYPTGDSNSSVESILFSTLPSSSPLKWLQNFGQLNRSGNPRDTDESFSMSVVLSDDKALNINLTGALIENVMGYLDHAKNAGSKSVVPHLIRNDTGMTIRFREVLDADRAKRGENAARIILGNGSEAPLTLKRSSSQTCDPHRAFIYLEIGNFEDTVGRVNHDDFDVPKGRRSSTFFFKAAAKIPVDAVGVHRYPLDRNVDLRSEKVSVGADSRALGWIIVRVALKGSVKVVSVESPLVLKSAADADLLCEIRDHSGLSLLWRYLVPKDKGMGNEDGIVSVPADIVPFIHDRSYRLSVVALSRASSYNHEAEITSTRELMSEISTPPPFSSESFGKGLIGEEEITMFMIPSNYLRNDCEDKNAVAGHDEKIHLTVCAIRIGSVNLSPVDELTEVPEQRMIFFRSPLLIRNFLALPIAIQVRVKLYSSVSGPSANIREPALLRRSIMLSDWEDLGILDCGGSVNWTGSLSSDVVQIRTRFVGVDGDNSRRFPGWSSAVEIPPRHPESRELRGDSSTTVAKMKVYDAENISLSISVALEHGTSIGSGKHSDDESIRNFCRSFSSATRVASLFVPFWIIDGTHQDLEFYAGTSVAGQLDGNQSTVGATATYQSFGNTLGLAELMDNDHFLDISSKSEFDVLMVGEGSSNRLTVRKRPARKGRATVKSSISPWSDPIPLLSGQKTQHDLTVLSPNELIDHSGTISDDPRSFDRLVLRSRIVHAAEKFGGRLGTKLIHIVNRYSVANETGRDIEIDSNGGPHNQHLVSATSRPQAFHFDDSRPIRFRFKEYGWTWSGYFNVRSNRREVTMRIRHKMKGQTIIVTVELRATKQSATSLLVFRQSNHPPFRLENHTMHPLRFGQALSVLGQEETECDSMLLQYQSADFAWDEPELRRRILIVKSSGSGLVEDMVLGRFLLDKVAPGTAIKLDNDIFTAEIVADGPTRVLRISDASMPRISSFRQDEFDYFKHIPDVSRSFTISLVAKFSHGIGISVVDFTPKELLYARLDDIHVEKKTDTKKDNVTFSIGCIKFNNQLWVTPYPILLKMGRHYDSKTSNARRRNRRHDALSVCWKSSLNTHGGYGNVTLLDSVEVSSEPVFVNVDGELASALYRMVQHIAEIRSHGKEIPSTNSRDVELKALLAINFGGETTQDPLDSPRTGKLPLVDPTVDSVTTAASAAKLRSNPDYQHTMNTPRRNHYSGRNFSKKRKRQPTSKVQHKFYIERLRISTTRADLSWSGPLPGMVSSLLFKALTFERLPVRLRPYSSSHAYGNFQDHMQLLRSHYLSFWRIADVLVGLSSNPTFLFRAVIYTLRESCAAIMDSSAATIRESSTKLTRFASRDSEFQPIYYDENLLKDASKKYGILKKACIPFVNGTVVVLNNISSIVTWLSSHLKCGIRSGSAQRTRGLVRSRNPRLFAHVDGKDLLVEYVEGENAGKALLSRVRMGLHLGEGYFFHVEGARQRRTNSKVRTDLDPSPLILMITSERVLLLTGRLDRDFCSVEWESFFLNIVLVTVVPADDMSFFTYDEVIIWHLCDPEFSQGNQIQLDGPNVFATNIVSGIDVLRCKSIFVPRLMGKQVLQKMHNVENRLGH</sequence>
<feature type="compositionally biased region" description="Low complexity" evidence="4">
    <location>
        <begin position="1017"/>
        <end position="1035"/>
    </location>
</feature>
<dbReference type="GO" id="GO:0045053">
    <property type="term" value="P:protein retention in Golgi apparatus"/>
    <property type="evidence" value="ECO:0007669"/>
    <property type="project" value="TreeGrafter"/>
</dbReference>
<name>A0A9K3PW58_9STRA</name>
<gene>
    <name evidence="7" type="ORF">IV203_036747</name>
</gene>
<feature type="compositionally biased region" description="Low complexity" evidence="4">
    <location>
        <begin position="100"/>
        <end position="110"/>
    </location>
</feature>
<protein>
    <submittedName>
        <fullName evidence="7">Vacuolar sorting-associated protein 13, N-terminal domain containing protein</fullName>
    </submittedName>
</protein>
<feature type="compositionally biased region" description="Polar residues" evidence="4">
    <location>
        <begin position="3657"/>
        <end position="3666"/>
    </location>
</feature>
<keyword evidence="8" id="KW-1185">Reference proteome</keyword>
<evidence type="ECO:0000256" key="2">
    <source>
        <dbReference type="ARBA" id="ARBA00022448"/>
    </source>
</evidence>
<feature type="compositionally biased region" description="Basic residues" evidence="4">
    <location>
        <begin position="3667"/>
        <end position="3686"/>
    </location>
</feature>
<evidence type="ECO:0000313" key="7">
    <source>
        <dbReference type="EMBL" id="KAG7361646.1"/>
    </source>
</evidence>
<feature type="region of interest" description="Disordered" evidence="4">
    <location>
        <begin position="94"/>
        <end position="113"/>
    </location>
</feature>
<comment type="caution">
    <text evidence="7">The sequence shown here is derived from an EMBL/GenBank/DDBJ whole genome shotgun (WGS) entry which is preliminary data.</text>
</comment>
<keyword evidence="3" id="KW-0445">Lipid transport</keyword>
<dbReference type="OrthoDB" id="428159at2759"/>
<dbReference type="InterPro" id="IPR026847">
    <property type="entry name" value="VPS13"/>
</dbReference>